<comment type="caution">
    <text evidence="4">The sequence shown here is derived from an EMBL/GenBank/DDBJ whole genome shotgun (WGS) entry which is preliminary data.</text>
</comment>
<dbReference type="Pfam" id="PF08486">
    <property type="entry name" value="SpoIID"/>
    <property type="match status" value="1"/>
</dbReference>
<evidence type="ECO:0000313" key="5">
    <source>
        <dbReference type="Proteomes" id="UP000012063"/>
    </source>
</evidence>
<name>M5E022_9FIRM</name>
<evidence type="ECO:0000256" key="2">
    <source>
        <dbReference type="SAM" id="Phobius"/>
    </source>
</evidence>
<dbReference type="STRING" id="1293054.HSACCH_01346"/>
<dbReference type="AlphaFoldDB" id="M5E022"/>
<evidence type="ECO:0000259" key="3">
    <source>
        <dbReference type="Pfam" id="PF08486"/>
    </source>
</evidence>
<accession>M5E022</accession>
<dbReference type="InterPro" id="IPR011990">
    <property type="entry name" value="TPR-like_helical_dom_sf"/>
</dbReference>
<keyword evidence="2" id="KW-1133">Transmembrane helix</keyword>
<proteinExistence type="predicted"/>
<keyword evidence="1" id="KW-0802">TPR repeat</keyword>
<organism evidence="4 5">
    <name type="scientific">Halanaerobium saccharolyticum subsp. saccharolyticum DSM 6643</name>
    <dbReference type="NCBI Taxonomy" id="1293054"/>
    <lineage>
        <taxon>Bacteria</taxon>
        <taxon>Bacillati</taxon>
        <taxon>Bacillota</taxon>
        <taxon>Clostridia</taxon>
        <taxon>Halanaerobiales</taxon>
        <taxon>Halanaerobiaceae</taxon>
        <taxon>Halanaerobium</taxon>
    </lineage>
</organism>
<dbReference type="GO" id="GO:0030435">
    <property type="term" value="P:sporulation resulting in formation of a cellular spore"/>
    <property type="evidence" value="ECO:0007669"/>
    <property type="project" value="InterPro"/>
</dbReference>
<dbReference type="eggNOG" id="COG2385">
    <property type="taxonomic scope" value="Bacteria"/>
</dbReference>
<dbReference type="Proteomes" id="UP000012063">
    <property type="component" value="Unassembled WGS sequence"/>
</dbReference>
<dbReference type="eggNOG" id="COG0457">
    <property type="taxonomic scope" value="Bacteria"/>
</dbReference>
<evidence type="ECO:0000313" key="4">
    <source>
        <dbReference type="EMBL" id="CCU79450.1"/>
    </source>
</evidence>
<keyword evidence="2" id="KW-0472">Membrane</keyword>
<gene>
    <name evidence="4" type="ORF">HSACCH_01346</name>
</gene>
<dbReference type="Gene3D" id="1.25.40.10">
    <property type="entry name" value="Tetratricopeptide repeat domain"/>
    <property type="match status" value="2"/>
</dbReference>
<reference evidence="5" key="1">
    <citation type="journal article" date="2013" name="Genome Announc.">
        <title>Genome Sequence of Halanaerobium saccharolyticum subsp. saccharolyticum Strain DSM 6643T, a Halophilic Hydrogen-Producing Bacterium.</title>
        <authorList>
            <person name="Kivisto A."/>
            <person name="Larjo A."/>
            <person name="Ciranna A."/>
            <person name="Santala V."/>
            <person name="Roos C."/>
            <person name="Karp M."/>
        </authorList>
    </citation>
    <scope>NUCLEOTIDE SEQUENCE [LARGE SCALE GENOMIC DNA]</scope>
    <source>
        <strain evidence="5">DSM 6643</strain>
    </source>
</reference>
<feature type="repeat" description="TPR" evidence="1">
    <location>
        <begin position="45"/>
        <end position="78"/>
    </location>
</feature>
<keyword evidence="5" id="KW-1185">Reference proteome</keyword>
<dbReference type="PANTHER" id="PTHR30032:SF4">
    <property type="entry name" value="AMIDASE ENHANCER"/>
    <property type="match status" value="1"/>
</dbReference>
<dbReference type="PROSITE" id="PS50005">
    <property type="entry name" value="TPR"/>
    <property type="match status" value="1"/>
</dbReference>
<dbReference type="EMBL" id="CAUI01000015">
    <property type="protein sequence ID" value="CCU79450.1"/>
    <property type="molecule type" value="Genomic_DNA"/>
</dbReference>
<dbReference type="RefSeq" id="WP_005488790.1">
    <property type="nucleotide sequence ID" value="NZ_CAUI01000015.1"/>
</dbReference>
<dbReference type="SUPFAM" id="SSF48452">
    <property type="entry name" value="TPR-like"/>
    <property type="match status" value="1"/>
</dbReference>
<feature type="domain" description="Sporulation stage II protein D amidase enhancer LytB N-terminal" evidence="3">
    <location>
        <begin position="417"/>
        <end position="503"/>
    </location>
</feature>
<dbReference type="InterPro" id="IPR051922">
    <property type="entry name" value="Bact_Sporulation_Assoc"/>
</dbReference>
<evidence type="ECO:0000256" key="1">
    <source>
        <dbReference type="PROSITE-ProRule" id="PRU00339"/>
    </source>
</evidence>
<feature type="transmembrane region" description="Helical" evidence="2">
    <location>
        <begin position="7"/>
        <end position="26"/>
    </location>
</feature>
<dbReference type="InParanoid" id="M5E022"/>
<dbReference type="InterPro" id="IPR019734">
    <property type="entry name" value="TPR_rpt"/>
</dbReference>
<dbReference type="SMART" id="SM00028">
    <property type="entry name" value="TPR"/>
    <property type="match status" value="3"/>
</dbReference>
<dbReference type="NCBIfam" id="TIGR02669">
    <property type="entry name" value="SpoIID_LytB"/>
    <property type="match status" value="1"/>
</dbReference>
<dbReference type="InterPro" id="IPR013486">
    <property type="entry name" value="SpoIID/LytB"/>
</dbReference>
<dbReference type="GO" id="GO:0030288">
    <property type="term" value="C:outer membrane-bounded periplasmic space"/>
    <property type="evidence" value="ECO:0007669"/>
    <property type="project" value="TreeGrafter"/>
</dbReference>
<dbReference type="InterPro" id="IPR013693">
    <property type="entry name" value="SpoIID/LytB_N"/>
</dbReference>
<protein>
    <submittedName>
        <fullName evidence="4">Possible sporulation protein SpoIID</fullName>
    </submittedName>
</protein>
<dbReference type="OrthoDB" id="9794671at2"/>
<sequence>MKKYLRLIIISAVLIGIFIPIFDYYFEEADKSTIMMAQDSRDRNINDFFELAKEAFYEGRYDSAEYYYQQIIELAPYNLEARRNLAVVYSDQNKLEAENKILLETAILSNDNNDYFKLAVNFYELNNSLASNYILENKIKTETEAESKAQTADFLFRKYYYLIQNHLELKNYKIAEEYLQKMSDLKINDSGFYLLKAELNKLQNNYLAAFNDYQKAYQANKAQSYLYKDMAQMLENAGEEIKAYNYWQRTLAYGLFKQLAYQKINFYQKKYPELKPKKEEDDPEAIDPFALKASWQQVAELTEQEITQMLRIGLQENNKKLLFQYSDPFSIVYNEKVIFRGEAKKNYLLELESNSIYLSSNNEKIKLGDSKLEYQIYSSHKNSSFYVYNISYGEGYFWQGSGNRQYRGNMIIKGEGEEFTLINQVELTPYLISVVPSEIYASWPMEALKAQAVAARSYTLNNLGRHSNDGYDLCSSVHCAAYNGIMSEHHRTTEAVLSTQGESAVFEGEIIEAVFSSNSGGYTERSDQIWSADLPYLRGSNQMKEDNYNFPLAPADFQNWLLNSPESYSKDYGSSNYRWQLRVPAEIIEYRSGLDKIRKIEIKERAQGGTITSLTIYSDQSEENYSVSRIRRVLGGLKSSRFYFNSHYDQNGYLKDLYIYGAGWGHNLGLDQSASAGMGAAGWDYKEIIKHFYPGVEIIKYD</sequence>
<dbReference type="PANTHER" id="PTHR30032">
    <property type="entry name" value="N-ACETYLMURAMOYL-L-ALANINE AMIDASE-RELATED"/>
    <property type="match status" value="1"/>
</dbReference>
<keyword evidence="2" id="KW-0812">Transmembrane</keyword>